<organism evidence="1 2">
    <name type="scientific">Aspergillus keveii</name>
    <dbReference type="NCBI Taxonomy" id="714993"/>
    <lineage>
        <taxon>Eukaryota</taxon>
        <taxon>Fungi</taxon>
        <taxon>Dikarya</taxon>
        <taxon>Ascomycota</taxon>
        <taxon>Pezizomycotina</taxon>
        <taxon>Eurotiomycetes</taxon>
        <taxon>Eurotiomycetidae</taxon>
        <taxon>Eurotiales</taxon>
        <taxon>Aspergillaceae</taxon>
        <taxon>Aspergillus</taxon>
        <taxon>Aspergillus subgen. Nidulantes</taxon>
    </lineage>
</organism>
<evidence type="ECO:0008006" key="3">
    <source>
        <dbReference type="Google" id="ProtNLM"/>
    </source>
</evidence>
<sequence length="70" mass="7686">MTGQTRKERPWTSSVPSCCVLGRSVLWSCLPLIGLMKGWLHAEPSSRSSIIRLGLVDGVNGSHQITFPLH</sequence>
<proteinExistence type="predicted"/>
<comment type="caution">
    <text evidence="1">The sequence shown here is derived from an EMBL/GenBank/DDBJ whole genome shotgun (WGS) entry which is preliminary data.</text>
</comment>
<accession>A0ABR4FRC6</accession>
<keyword evidence="2" id="KW-1185">Reference proteome</keyword>
<dbReference type="Proteomes" id="UP001610563">
    <property type="component" value="Unassembled WGS sequence"/>
</dbReference>
<protein>
    <recommendedName>
        <fullName evidence="3">Secreted protein</fullName>
    </recommendedName>
</protein>
<dbReference type="EMBL" id="JBFTWV010000133">
    <property type="protein sequence ID" value="KAL2785812.1"/>
    <property type="molecule type" value="Genomic_DNA"/>
</dbReference>
<gene>
    <name evidence="1" type="ORF">BJX66DRAFT_314109</name>
</gene>
<name>A0ABR4FRC6_9EURO</name>
<evidence type="ECO:0000313" key="1">
    <source>
        <dbReference type="EMBL" id="KAL2785812.1"/>
    </source>
</evidence>
<evidence type="ECO:0000313" key="2">
    <source>
        <dbReference type="Proteomes" id="UP001610563"/>
    </source>
</evidence>
<reference evidence="1 2" key="1">
    <citation type="submission" date="2024-07" db="EMBL/GenBank/DDBJ databases">
        <title>Section-level genome sequencing and comparative genomics of Aspergillus sections Usti and Cavernicolus.</title>
        <authorList>
            <consortium name="Lawrence Berkeley National Laboratory"/>
            <person name="Nybo J.L."/>
            <person name="Vesth T.C."/>
            <person name="Theobald S."/>
            <person name="Frisvad J.C."/>
            <person name="Larsen T.O."/>
            <person name="Kjaerboelling I."/>
            <person name="Rothschild-Mancinelli K."/>
            <person name="Lyhne E.K."/>
            <person name="Kogle M.E."/>
            <person name="Barry K."/>
            <person name="Clum A."/>
            <person name="Na H."/>
            <person name="Ledsgaard L."/>
            <person name="Lin J."/>
            <person name="Lipzen A."/>
            <person name="Kuo A."/>
            <person name="Riley R."/>
            <person name="Mondo S."/>
            <person name="Labutti K."/>
            <person name="Haridas S."/>
            <person name="Pangalinan J."/>
            <person name="Salamov A.A."/>
            <person name="Simmons B.A."/>
            <person name="Magnuson J.K."/>
            <person name="Chen J."/>
            <person name="Drula E."/>
            <person name="Henrissat B."/>
            <person name="Wiebenga A."/>
            <person name="Lubbers R.J."/>
            <person name="Gomes A.C."/>
            <person name="Makela M.R."/>
            <person name="Stajich J."/>
            <person name="Grigoriev I.V."/>
            <person name="Mortensen U.H."/>
            <person name="De Vries R.P."/>
            <person name="Baker S.E."/>
            <person name="Andersen M.R."/>
        </authorList>
    </citation>
    <scope>NUCLEOTIDE SEQUENCE [LARGE SCALE GENOMIC DNA]</scope>
    <source>
        <strain evidence="1 2">CBS 209.92</strain>
    </source>
</reference>